<feature type="chain" id="PRO_5031030450" evidence="3">
    <location>
        <begin position="28"/>
        <end position="650"/>
    </location>
</feature>
<keyword evidence="6" id="KW-1185">Reference proteome</keyword>
<evidence type="ECO:0000259" key="4">
    <source>
        <dbReference type="Pfam" id="PF00144"/>
    </source>
</evidence>
<dbReference type="InterPro" id="IPR001466">
    <property type="entry name" value="Beta-lactam-related"/>
</dbReference>
<dbReference type="InterPro" id="IPR012338">
    <property type="entry name" value="Beta-lactam/transpept-like"/>
</dbReference>
<name>A0A7W8VF10_9ACTN</name>
<dbReference type="RefSeq" id="WP_184393512.1">
    <property type="nucleotide sequence ID" value="NZ_BAAAJD010000125.1"/>
</dbReference>
<accession>A0A7W8VF10</accession>
<keyword evidence="2" id="KW-0812">Transmembrane</keyword>
<feature type="transmembrane region" description="Helical" evidence="2">
    <location>
        <begin position="551"/>
        <end position="573"/>
    </location>
</feature>
<keyword evidence="3" id="KW-0732">Signal</keyword>
<keyword evidence="2" id="KW-1133">Transmembrane helix</keyword>
<dbReference type="EMBL" id="JACHDB010000001">
    <property type="protein sequence ID" value="MBB5433615.1"/>
    <property type="molecule type" value="Genomic_DNA"/>
</dbReference>
<dbReference type="Proteomes" id="UP000572635">
    <property type="component" value="Unassembled WGS sequence"/>
</dbReference>
<comment type="caution">
    <text evidence="5">The sequence shown here is derived from an EMBL/GenBank/DDBJ whole genome shotgun (WGS) entry which is preliminary data.</text>
</comment>
<dbReference type="PANTHER" id="PTHR46825">
    <property type="entry name" value="D-ALANYL-D-ALANINE-CARBOXYPEPTIDASE/ENDOPEPTIDASE AMPH"/>
    <property type="match status" value="1"/>
</dbReference>
<proteinExistence type="predicted"/>
<evidence type="ECO:0000313" key="6">
    <source>
        <dbReference type="Proteomes" id="UP000572635"/>
    </source>
</evidence>
<feature type="region of interest" description="Disordered" evidence="1">
    <location>
        <begin position="389"/>
        <end position="413"/>
    </location>
</feature>
<evidence type="ECO:0000256" key="2">
    <source>
        <dbReference type="SAM" id="Phobius"/>
    </source>
</evidence>
<organism evidence="5 6">
    <name type="scientific">Nocardiopsis composta</name>
    <dbReference type="NCBI Taxonomy" id="157465"/>
    <lineage>
        <taxon>Bacteria</taxon>
        <taxon>Bacillati</taxon>
        <taxon>Actinomycetota</taxon>
        <taxon>Actinomycetes</taxon>
        <taxon>Streptosporangiales</taxon>
        <taxon>Nocardiopsidaceae</taxon>
        <taxon>Nocardiopsis</taxon>
    </lineage>
</organism>
<dbReference type="SUPFAM" id="SSF56601">
    <property type="entry name" value="beta-lactamase/transpeptidase-like"/>
    <property type="match status" value="1"/>
</dbReference>
<dbReference type="PANTHER" id="PTHR46825:SF9">
    <property type="entry name" value="BETA-LACTAMASE-RELATED DOMAIN-CONTAINING PROTEIN"/>
    <property type="match status" value="1"/>
</dbReference>
<dbReference type="AlphaFoldDB" id="A0A7W8VF10"/>
<dbReference type="InterPro" id="IPR050491">
    <property type="entry name" value="AmpC-like"/>
</dbReference>
<evidence type="ECO:0000256" key="1">
    <source>
        <dbReference type="SAM" id="MobiDB-lite"/>
    </source>
</evidence>
<protein>
    <submittedName>
        <fullName evidence="5">CubicO group peptidase (Beta-lactamase class C family)</fullName>
    </submittedName>
</protein>
<dbReference type="Gene3D" id="3.40.710.10">
    <property type="entry name" value="DD-peptidase/beta-lactamase superfamily"/>
    <property type="match status" value="1"/>
</dbReference>
<feature type="domain" description="Beta-lactamase-related" evidence="4">
    <location>
        <begin position="45"/>
        <end position="378"/>
    </location>
</feature>
<feature type="transmembrane region" description="Helical" evidence="2">
    <location>
        <begin position="509"/>
        <end position="530"/>
    </location>
</feature>
<reference evidence="5 6" key="1">
    <citation type="submission" date="2020-08" db="EMBL/GenBank/DDBJ databases">
        <title>Sequencing the genomes of 1000 actinobacteria strains.</title>
        <authorList>
            <person name="Klenk H.-P."/>
        </authorList>
    </citation>
    <scope>NUCLEOTIDE SEQUENCE [LARGE SCALE GENOMIC DNA]</scope>
    <source>
        <strain evidence="5 6">DSM 44551</strain>
    </source>
</reference>
<feature type="signal peptide" evidence="3">
    <location>
        <begin position="1"/>
        <end position="27"/>
    </location>
</feature>
<feature type="transmembrane region" description="Helical" evidence="2">
    <location>
        <begin position="623"/>
        <end position="644"/>
    </location>
</feature>
<keyword evidence="2" id="KW-0472">Membrane</keyword>
<evidence type="ECO:0000313" key="5">
    <source>
        <dbReference type="EMBL" id="MBB5433615.1"/>
    </source>
</evidence>
<sequence length="650" mass="67521">MRRSTGRTACALGAVLLLGAAAGPAAAGEGPEPPPVEEESVRAFLDRRVPELLEEFDVPGAAVSVVAGGGQVFAQGYGVADLETEEPVDAEETAFPTASVAKSFTALTVLRLVEEGGLDLHADVNGYLPEHLRLDDAYPGDPVTLHHLLTHTAGLEEAVAGTAVSDYAEEYTAERLREVPEPDRIEPPGRFTAYSNYGYDLLGAVAEEAEGKPFADIARERVFAPLGMDGSAFVDGAAAAERFSVPTLYRMTAEGNAPDRSPVLAAEPAGGAFAPVTDMSRFMLALLGGGELDGERVLPAGAVEAMLERQAANDPRLTGSGYGTWERSAGSPRAVGHGGDLGGLHTEYALVPEEGVGVYVAVNGDGDGDDPINDMRALVVQEFLAEFTGDGEDAEGGGGAPSEAAGDGPGRYTGTYVTTRASKSDASALKVALDQVSVVADGGGALRTESPVLPERRWLPVEPGLYREDGGNGGTLAFIEEDGEVAGLGFDENPTQAYQRVPWYGQPNLHLAAVGAALLVMASLLMWPLAGAVRRLRGKRPAAPRGSRPALLAAGLTAAVCAGFAAFFCYLVVRMEVLEVLLFSGSPLLTVPLAAAVPAAVCSVAAIVPAWRRGWWSALGRVHYSAVALASAVFLAFAALYGLVWAPALS</sequence>
<feature type="transmembrane region" description="Helical" evidence="2">
    <location>
        <begin position="593"/>
        <end position="611"/>
    </location>
</feature>
<gene>
    <name evidence="5" type="ORF">HDA36_003699</name>
</gene>
<evidence type="ECO:0000256" key="3">
    <source>
        <dbReference type="SAM" id="SignalP"/>
    </source>
</evidence>
<dbReference type="Pfam" id="PF00144">
    <property type="entry name" value="Beta-lactamase"/>
    <property type="match status" value="1"/>
</dbReference>